<feature type="transmembrane region" description="Helical" evidence="6">
    <location>
        <begin position="130"/>
        <end position="152"/>
    </location>
</feature>
<feature type="transmembrane region" description="Helical" evidence="6">
    <location>
        <begin position="253"/>
        <end position="271"/>
    </location>
</feature>
<keyword evidence="9" id="KW-1185">Reference proteome</keyword>
<feature type="transmembrane region" description="Helical" evidence="6">
    <location>
        <begin position="308"/>
        <end position="328"/>
    </location>
</feature>
<evidence type="ECO:0000256" key="1">
    <source>
        <dbReference type="ARBA" id="ARBA00004651"/>
    </source>
</evidence>
<dbReference type="SUPFAM" id="SSF103481">
    <property type="entry name" value="Multidrug resistance efflux transporter EmrE"/>
    <property type="match status" value="2"/>
</dbReference>
<feature type="transmembrane region" description="Helical" evidence="6">
    <location>
        <begin position="223"/>
        <end position="241"/>
    </location>
</feature>
<feature type="transmembrane region" description="Helical" evidence="6">
    <location>
        <begin position="280"/>
        <end position="302"/>
    </location>
</feature>
<dbReference type="AlphaFoldDB" id="A0A4R1NEC9"/>
<reference evidence="8 9" key="1">
    <citation type="submission" date="2019-02" db="EMBL/GenBank/DDBJ databases">
        <title>Investigation of anaerobic lignin degradation for improved lignocellulosic biofuels.</title>
        <authorList>
            <person name="Deangelis K."/>
        </authorList>
    </citation>
    <scope>NUCLEOTIDE SEQUENCE [LARGE SCALE GENOMIC DNA]</scope>
    <source>
        <strain evidence="8 9">159R</strain>
    </source>
</reference>
<dbReference type="Pfam" id="PF00892">
    <property type="entry name" value="EamA"/>
    <property type="match status" value="2"/>
</dbReference>
<dbReference type="GO" id="GO:0005886">
    <property type="term" value="C:plasma membrane"/>
    <property type="evidence" value="ECO:0007669"/>
    <property type="project" value="UniProtKB-SubCell"/>
</dbReference>
<dbReference type="PANTHER" id="PTHR42920:SF24">
    <property type="entry name" value="AROMATIC AMINO ACID EXPORTER YDDG"/>
    <property type="match status" value="1"/>
</dbReference>
<feature type="transmembrane region" description="Helical" evidence="6">
    <location>
        <begin position="195"/>
        <end position="211"/>
    </location>
</feature>
<accession>A0A4R1NEC9</accession>
<feature type="transmembrane region" description="Helical" evidence="6">
    <location>
        <begin position="68"/>
        <end position="90"/>
    </location>
</feature>
<proteinExistence type="predicted"/>
<keyword evidence="4 6" id="KW-1133">Transmembrane helix</keyword>
<sequence length="334" mass="36318">MSPPCRRFEFCLSSVDREHVWPISILMHLFKGLVMFVVSPENKATGCGLLAILLWSSTIGLIRGVSEALGPIGGAAIIYSVSSLFLLLLVGFPSLRSFPRKYLIAGGILFASYEIFLSLALGYANNRAQAIEIGMVNYLWPSFTILMAVLINGEKANKWLIPGLLLCLYGIGWIMGGEGGWSLPRIGRNILSNPLSYGLAFCGALIWAAYCNITKKWAKGKDGVTLFFVLTAVTLWIQYAFSHERGMQMDVAAVVRFLVAGGASAVAYAAWNRGIMRGNLMLLATASYFTPVLSSLLAGVLLNTQLLLSFWLGVLMVTAGSLLCWLATRDAKRG</sequence>
<feature type="transmembrane region" description="Helical" evidence="6">
    <location>
        <begin position="20"/>
        <end position="38"/>
    </location>
</feature>
<evidence type="ECO:0000256" key="4">
    <source>
        <dbReference type="ARBA" id="ARBA00022989"/>
    </source>
</evidence>
<feature type="transmembrane region" description="Helical" evidence="6">
    <location>
        <begin position="102"/>
        <end position="124"/>
    </location>
</feature>
<comment type="subcellular location">
    <subcellularLocation>
        <location evidence="1">Cell membrane</location>
        <topology evidence="1">Multi-pass membrane protein</topology>
    </subcellularLocation>
</comment>
<dbReference type="InterPro" id="IPR000620">
    <property type="entry name" value="EamA_dom"/>
</dbReference>
<evidence type="ECO:0000256" key="3">
    <source>
        <dbReference type="ARBA" id="ARBA00022692"/>
    </source>
</evidence>
<dbReference type="InterPro" id="IPR037185">
    <property type="entry name" value="EmrE-like"/>
</dbReference>
<dbReference type="InterPro" id="IPR051258">
    <property type="entry name" value="Diverse_Substrate_Transporter"/>
</dbReference>
<protein>
    <submittedName>
        <fullName evidence="8">Drug/metabolite transporter (DMT)-like permease</fullName>
    </submittedName>
</protein>
<keyword evidence="5 6" id="KW-0472">Membrane</keyword>
<feature type="domain" description="EamA" evidence="7">
    <location>
        <begin position="48"/>
        <end position="174"/>
    </location>
</feature>
<keyword evidence="2" id="KW-1003">Cell membrane</keyword>
<evidence type="ECO:0000313" key="8">
    <source>
        <dbReference type="EMBL" id="TCL05219.1"/>
    </source>
</evidence>
<dbReference type="NCBIfam" id="NF008676">
    <property type="entry name" value="PRK11689.1"/>
    <property type="match status" value="1"/>
</dbReference>
<evidence type="ECO:0000259" key="7">
    <source>
        <dbReference type="Pfam" id="PF00892"/>
    </source>
</evidence>
<evidence type="ECO:0000313" key="9">
    <source>
        <dbReference type="Proteomes" id="UP000294555"/>
    </source>
</evidence>
<feature type="transmembrane region" description="Helical" evidence="6">
    <location>
        <begin position="159"/>
        <end position="175"/>
    </location>
</feature>
<comment type="caution">
    <text evidence="8">The sequence shown here is derived from an EMBL/GenBank/DDBJ whole genome shotgun (WGS) entry which is preliminary data.</text>
</comment>
<feature type="domain" description="EamA" evidence="7">
    <location>
        <begin position="197"/>
        <end position="323"/>
    </location>
</feature>
<organism evidence="8 9">
    <name type="scientific">Sodalis ligni</name>
    <dbReference type="NCBI Taxonomy" id="2697027"/>
    <lineage>
        <taxon>Bacteria</taxon>
        <taxon>Pseudomonadati</taxon>
        <taxon>Pseudomonadota</taxon>
        <taxon>Gammaproteobacteria</taxon>
        <taxon>Enterobacterales</taxon>
        <taxon>Bruguierivoracaceae</taxon>
        <taxon>Sodalis</taxon>
    </lineage>
</organism>
<feature type="transmembrane region" description="Helical" evidence="6">
    <location>
        <begin position="45"/>
        <end position="62"/>
    </location>
</feature>
<dbReference type="PANTHER" id="PTHR42920">
    <property type="entry name" value="OS03G0707200 PROTEIN-RELATED"/>
    <property type="match status" value="1"/>
</dbReference>
<dbReference type="Proteomes" id="UP000294555">
    <property type="component" value="Unassembled WGS sequence"/>
</dbReference>
<evidence type="ECO:0000256" key="5">
    <source>
        <dbReference type="ARBA" id="ARBA00023136"/>
    </source>
</evidence>
<name>A0A4R1NEC9_9GAMM</name>
<keyword evidence="3 6" id="KW-0812">Transmembrane</keyword>
<evidence type="ECO:0000256" key="2">
    <source>
        <dbReference type="ARBA" id="ARBA00022475"/>
    </source>
</evidence>
<evidence type="ECO:0000256" key="6">
    <source>
        <dbReference type="SAM" id="Phobius"/>
    </source>
</evidence>
<gene>
    <name evidence="8" type="ORF">EZJ58_3393</name>
</gene>
<dbReference type="EMBL" id="SJOI01000001">
    <property type="protein sequence ID" value="TCL05219.1"/>
    <property type="molecule type" value="Genomic_DNA"/>
</dbReference>